<dbReference type="EMBL" id="VAHF01000001">
    <property type="protein sequence ID" value="TXG71434.1"/>
    <property type="molecule type" value="Genomic_DNA"/>
</dbReference>
<dbReference type="CDD" id="cd22157">
    <property type="entry name" value="F-box_AtFBW1-like"/>
    <property type="match status" value="1"/>
</dbReference>
<gene>
    <name evidence="2" type="ORF">EZV62_000013</name>
</gene>
<reference evidence="3" key="1">
    <citation type="journal article" date="2019" name="Gigascience">
        <title>De novo genome assembly of the endangered Acer yangbiense, a plant species with extremely small populations endemic to Yunnan Province, China.</title>
        <authorList>
            <person name="Yang J."/>
            <person name="Wariss H.M."/>
            <person name="Tao L."/>
            <person name="Zhang R."/>
            <person name="Yun Q."/>
            <person name="Hollingsworth P."/>
            <person name="Dao Z."/>
            <person name="Luo G."/>
            <person name="Guo H."/>
            <person name="Ma Y."/>
            <person name="Sun W."/>
        </authorList>
    </citation>
    <scope>NUCLEOTIDE SEQUENCE [LARGE SCALE GENOMIC DNA]</scope>
    <source>
        <strain evidence="3">cv. Malutang</strain>
    </source>
</reference>
<name>A0A5C7IRH8_9ROSI</name>
<dbReference type="NCBIfam" id="TIGR01640">
    <property type="entry name" value="F_box_assoc_1"/>
    <property type="match status" value="1"/>
</dbReference>
<protein>
    <recommendedName>
        <fullName evidence="1">F-box domain-containing protein</fullName>
    </recommendedName>
</protein>
<dbReference type="OrthoDB" id="591557at2759"/>
<dbReference type="Gene3D" id="1.20.1280.50">
    <property type="match status" value="1"/>
</dbReference>
<dbReference type="InterPro" id="IPR050796">
    <property type="entry name" value="SCF_F-box_component"/>
</dbReference>
<dbReference type="InterPro" id="IPR011043">
    <property type="entry name" value="Gal_Oxase/kelch_b-propeller"/>
</dbReference>
<dbReference type="Proteomes" id="UP000323000">
    <property type="component" value="Chromosome 1"/>
</dbReference>
<dbReference type="InterPro" id="IPR001810">
    <property type="entry name" value="F-box_dom"/>
</dbReference>
<evidence type="ECO:0000313" key="3">
    <source>
        <dbReference type="Proteomes" id="UP000323000"/>
    </source>
</evidence>
<dbReference type="AlphaFoldDB" id="A0A5C7IRH8"/>
<dbReference type="PANTHER" id="PTHR31672:SF13">
    <property type="entry name" value="F-BOX PROTEIN CPR30-LIKE"/>
    <property type="match status" value="1"/>
</dbReference>
<dbReference type="PROSITE" id="PS50181">
    <property type="entry name" value="FBOX"/>
    <property type="match status" value="1"/>
</dbReference>
<organism evidence="2 3">
    <name type="scientific">Acer yangbiense</name>
    <dbReference type="NCBI Taxonomy" id="1000413"/>
    <lineage>
        <taxon>Eukaryota</taxon>
        <taxon>Viridiplantae</taxon>
        <taxon>Streptophyta</taxon>
        <taxon>Embryophyta</taxon>
        <taxon>Tracheophyta</taxon>
        <taxon>Spermatophyta</taxon>
        <taxon>Magnoliopsida</taxon>
        <taxon>eudicotyledons</taxon>
        <taxon>Gunneridae</taxon>
        <taxon>Pentapetalae</taxon>
        <taxon>rosids</taxon>
        <taxon>malvids</taxon>
        <taxon>Sapindales</taxon>
        <taxon>Sapindaceae</taxon>
        <taxon>Hippocastanoideae</taxon>
        <taxon>Acereae</taxon>
        <taxon>Acer</taxon>
    </lineage>
</organism>
<dbReference type="SUPFAM" id="SSF50965">
    <property type="entry name" value="Galactose oxidase, central domain"/>
    <property type="match status" value="1"/>
</dbReference>
<dbReference type="InterPro" id="IPR017451">
    <property type="entry name" value="F-box-assoc_interact_dom"/>
</dbReference>
<sequence length="454" mass="52524">MQKGAHIPDEVIIDVLRSLPAKSLVRFKCVCKSWLSLISQLRYDNEELILHPSFCFHSIDFKESEIKQVMLGFPLRNSLNSLNATVDSTVVGSCNGLLCVRNRGDAVCIWNPWTRRYKMVSSETKITRSTNNSGFGYDHSTDDYIIVKFIYNHERRCIVEVYSRKADSWFQMGKLPQQILPNAIVWKKQKGLFANGALYWHVNYVENKDVGVVDNILCFNLVDRKFSMIVPPNDHEKKPDFDIGVLGGRFCMIDYDHDCHSDIWAWEGNNNKKGSNWIKLMSIPSNNYKFLAPVFLMKNGEVLLRIIEELYMNPHARRRRHVISLYPEGEKKLFIYSQKHKTLRELTISYKESLSNKEITYTRNLVSPASNDGDDLESPLCYEADFCRNLGNVGVAARDRMVEWQQHSTTTATNVEYKQVKPEICEHLWSEFGPHCKSSTSRVSLQWTIELDPM</sequence>
<dbReference type="Pfam" id="PF07734">
    <property type="entry name" value="FBA_1"/>
    <property type="match status" value="1"/>
</dbReference>
<evidence type="ECO:0000313" key="2">
    <source>
        <dbReference type="EMBL" id="TXG71434.1"/>
    </source>
</evidence>
<dbReference type="SUPFAM" id="SSF81383">
    <property type="entry name" value="F-box domain"/>
    <property type="match status" value="1"/>
</dbReference>
<dbReference type="Pfam" id="PF00646">
    <property type="entry name" value="F-box"/>
    <property type="match status" value="1"/>
</dbReference>
<dbReference type="PANTHER" id="PTHR31672">
    <property type="entry name" value="BNACNNG10540D PROTEIN"/>
    <property type="match status" value="1"/>
</dbReference>
<comment type="caution">
    <text evidence="2">The sequence shown here is derived from an EMBL/GenBank/DDBJ whole genome shotgun (WGS) entry which is preliminary data.</text>
</comment>
<accession>A0A5C7IRH8</accession>
<dbReference type="InterPro" id="IPR006527">
    <property type="entry name" value="F-box-assoc_dom_typ1"/>
</dbReference>
<evidence type="ECO:0000259" key="1">
    <source>
        <dbReference type="PROSITE" id="PS50181"/>
    </source>
</evidence>
<dbReference type="SMART" id="SM00256">
    <property type="entry name" value="FBOX"/>
    <property type="match status" value="1"/>
</dbReference>
<feature type="domain" description="F-box" evidence="1">
    <location>
        <begin position="1"/>
        <end position="46"/>
    </location>
</feature>
<keyword evidence="3" id="KW-1185">Reference proteome</keyword>
<dbReference type="InterPro" id="IPR036047">
    <property type="entry name" value="F-box-like_dom_sf"/>
</dbReference>
<proteinExistence type="predicted"/>